<reference evidence="1" key="1">
    <citation type="submission" date="2020-05" db="EMBL/GenBank/DDBJ databases">
        <authorList>
            <person name="Chiriac C."/>
            <person name="Salcher M."/>
            <person name="Ghai R."/>
            <person name="Kavagutti S V."/>
        </authorList>
    </citation>
    <scope>NUCLEOTIDE SEQUENCE</scope>
</reference>
<gene>
    <name evidence="1" type="ORF">UFOVP162_42</name>
</gene>
<accession>A0A6J7XM69</accession>
<sequence length="224" mass="22820">MAQLTPSPKQQIFGTDGAPLVGGKIYTYQAGTSTPIATYTDFGAGTANTNPIILNSYGQANIWLLSTYSYKFVVKDANDALLYTVDNITVPADLSSFASPPPIGSTTPNTGAFTTLSATSLTLTGTTASKLNVGSTAQRPTPVTGMVRYNSTTAKFEGYGASAWGALGGGATGGGADQIFIENGQTVTVDYSITSGNNAGTFGPVTVATGITVTVPTGSTWSIV</sequence>
<dbReference type="EMBL" id="LR798453">
    <property type="protein sequence ID" value="CAB5238384.1"/>
    <property type="molecule type" value="Genomic_DNA"/>
</dbReference>
<proteinExistence type="predicted"/>
<evidence type="ECO:0000313" key="1">
    <source>
        <dbReference type="EMBL" id="CAB5238384.1"/>
    </source>
</evidence>
<protein>
    <submittedName>
        <fullName evidence="1">Uncharacterized protein</fullName>
    </submittedName>
</protein>
<organism evidence="1">
    <name type="scientific">uncultured Caudovirales phage</name>
    <dbReference type="NCBI Taxonomy" id="2100421"/>
    <lineage>
        <taxon>Viruses</taxon>
        <taxon>Duplodnaviria</taxon>
        <taxon>Heunggongvirae</taxon>
        <taxon>Uroviricota</taxon>
        <taxon>Caudoviricetes</taxon>
        <taxon>Peduoviridae</taxon>
        <taxon>Maltschvirus</taxon>
        <taxon>Maltschvirus maltsch</taxon>
    </lineage>
</organism>
<name>A0A6J7XM69_9CAUD</name>